<feature type="transmembrane region" description="Helical" evidence="2">
    <location>
        <begin position="67"/>
        <end position="87"/>
    </location>
</feature>
<dbReference type="AlphaFoldDB" id="A0A6A5C2J8"/>
<reference evidence="3 4" key="1">
    <citation type="journal article" date="2019" name="Sci. Rep.">
        <title>Nanopore sequencing improves the draft genome of the human pathogenic amoeba Naegleria fowleri.</title>
        <authorList>
            <person name="Liechti N."/>
            <person name="Schurch N."/>
            <person name="Bruggmann R."/>
            <person name="Wittwer M."/>
        </authorList>
    </citation>
    <scope>NUCLEOTIDE SEQUENCE [LARGE SCALE GENOMIC DNA]</scope>
    <source>
        <strain evidence="3 4">ATCC 30894</strain>
    </source>
</reference>
<dbReference type="GeneID" id="68119985"/>
<evidence type="ECO:0000313" key="4">
    <source>
        <dbReference type="Proteomes" id="UP000444721"/>
    </source>
</evidence>
<evidence type="ECO:0000256" key="1">
    <source>
        <dbReference type="SAM" id="Coils"/>
    </source>
</evidence>
<organism evidence="3 4">
    <name type="scientific">Naegleria fowleri</name>
    <name type="common">Brain eating amoeba</name>
    <dbReference type="NCBI Taxonomy" id="5763"/>
    <lineage>
        <taxon>Eukaryota</taxon>
        <taxon>Discoba</taxon>
        <taxon>Heterolobosea</taxon>
        <taxon>Tetramitia</taxon>
        <taxon>Eutetramitia</taxon>
        <taxon>Vahlkampfiidae</taxon>
        <taxon>Naegleria</taxon>
    </lineage>
</organism>
<keyword evidence="2" id="KW-1133">Transmembrane helix</keyword>
<dbReference type="Proteomes" id="UP000444721">
    <property type="component" value="Unassembled WGS sequence"/>
</dbReference>
<dbReference type="VEuPathDB" id="AmoebaDB:NF0051150"/>
<name>A0A6A5C2J8_NAEFO</name>
<keyword evidence="2" id="KW-0472">Membrane</keyword>
<comment type="caution">
    <text evidence="3">The sequence shown here is derived from an EMBL/GenBank/DDBJ whole genome shotgun (WGS) entry which is preliminary data.</text>
</comment>
<dbReference type="RefSeq" id="XP_044565695.1">
    <property type="nucleotide sequence ID" value="XM_044703326.1"/>
</dbReference>
<dbReference type="VEuPathDB" id="AmoebaDB:FDP41_012770"/>
<proteinExistence type="predicted"/>
<dbReference type="OrthoDB" id="10368667at2759"/>
<dbReference type="EMBL" id="VFQX01000016">
    <property type="protein sequence ID" value="KAF0980982.1"/>
    <property type="molecule type" value="Genomic_DNA"/>
</dbReference>
<protein>
    <submittedName>
        <fullName evidence="3">Uncharacterized protein</fullName>
    </submittedName>
</protein>
<sequence length="139" mass="16342">MRSQTKRKIGSESASSSTSSSLLELSKEYFRKVFSGEWLKPDTSKLALLTPQERIQQREFLRKRIKWMIWGFMGMVAFGVPLFNRYFGSNESRHKYQTNTVLYKEMCEVEQLKQEVAGLKKKLNNTKIQDVVVDDEYEE</sequence>
<evidence type="ECO:0000256" key="2">
    <source>
        <dbReference type="SAM" id="Phobius"/>
    </source>
</evidence>
<keyword evidence="2" id="KW-0812">Transmembrane</keyword>
<keyword evidence="4" id="KW-1185">Reference proteome</keyword>
<accession>A0A6A5C2J8</accession>
<gene>
    <name evidence="3" type="ORF">FDP41_012770</name>
</gene>
<keyword evidence="1" id="KW-0175">Coiled coil</keyword>
<feature type="coiled-coil region" evidence="1">
    <location>
        <begin position="102"/>
        <end position="129"/>
    </location>
</feature>
<evidence type="ECO:0000313" key="3">
    <source>
        <dbReference type="EMBL" id="KAF0980982.1"/>
    </source>
</evidence>